<evidence type="ECO:0000313" key="1">
    <source>
        <dbReference type="EMBL" id="KAH3708851.1"/>
    </source>
</evidence>
<name>A0A9D3Z0Y2_DREPO</name>
<proteinExistence type="predicted"/>
<evidence type="ECO:0000313" key="2">
    <source>
        <dbReference type="Proteomes" id="UP000828390"/>
    </source>
</evidence>
<reference evidence="1" key="2">
    <citation type="submission" date="2020-11" db="EMBL/GenBank/DDBJ databases">
        <authorList>
            <person name="McCartney M.A."/>
            <person name="Auch B."/>
            <person name="Kono T."/>
            <person name="Mallez S."/>
            <person name="Becker A."/>
            <person name="Gohl D.M."/>
            <person name="Silverstein K.A.T."/>
            <person name="Koren S."/>
            <person name="Bechman K.B."/>
            <person name="Herman A."/>
            <person name="Abrahante J.E."/>
            <person name="Garbe J."/>
        </authorList>
    </citation>
    <scope>NUCLEOTIDE SEQUENCE</scope>
    <source>
        <strain evidence="1">Duluth1</strain>
        <tissue evidence="1">Whole animal</tissue>
    </source>
</reference>
<accession>A0A9D3Z0Y2</accession>
<dbReference type="EMBL" id="JAIWYP010000014">
    <property type="protein sequence ID" value="KAH3708851.1"/>
    <property type="molecule type" value="Genomic_DNA"/>
</dbReference>
<keyword evidence="2" id="KW-1185">Reference proteome</keyword>
<comment type="caution">
    <text evidence="1">The sequence shown here is derived from an EMBL/GenBank/DDBJ whole genome shotgun (WGS) entry which is preliminary data.</text>
</comment>
<organism evidence="1 2">
    <name type="scientific">Dreissena polymorpha</name>
    <name type="common">Zebra mussel</name>
    <name type="synonym">Mytilus polymorpha</name>
    <dbReference type="NCBI Taxonomy" id="45954"/>
    <lineage>
        <taxon>Eukaryota</taxon>
        <taxon>Metazoa</taxon>
        <taxon>Spiralia</taxon>
        <taxon>Lophotrochozoa</taxon>
        <taxon>Mollusca</taxon>
        <taxon>Bivalvia</taxon>
        <taxon>Autobranchia</taxon>
        <taxon>Heteroconchia</taxon>
        <taxon>Euheterodonta</taxon>
        <taxon>Imparidentia</taxon>
        <taxon>Neoheterodontei</taxon>
        <taxon>Myida</taxon>
        <taxon>Dreissenoidea</taxon>
        <taxon>Dreissenidae</taxon>
        <taxon>Dreissena</taxon>
    </lineage>
</organism>
<reference evidence="1" key="1">
    <citation type="journal article" date="2019" name="bioRxiv">
        <title>The Genome of the Zebra Mussel, Dreissena polymorpha: A Resource for Invasive Species Research.</title>
        <authorList>
            <person name="McCartney M.A."/>
            <person name="Auch B."/>
            <person name="Kono T."/>
            <person name="Mallez S."/>
            <person name="Zhang Y."/>
            <person name="Obille A."/>
            <person name="Becker A."/>
            <person name="Abrahante J.E."/>
            <person name="Garbe J."/>
            <person name="Badalamenti J.P."/>
            <person name="Herman A."/>
            <person name="Mangelson H."/>
            <person name="Liachko I."/>
            <person name="Sullivan S."/>
            <person name="Sone E.D."/>
            <person name="Koren S."/>
            <person name="Silverstein K.A.T."/>
            <person name="Beckman K.B."/>
            <person name="Gohl D.M."/>
        </authorList>
    </citation>
    <scope>NUCLEOTIDE SEQUENCE</scope>
    <source>
        <strain evidence="1">Duluth1</strain>
        <tissue evidence="1">Whole animal</tissue>
    </source>
</reference>
<protein>
    <submittedName>
        <fullName evidence="1">Uncharacterized protein</fullName>
    </submittedName>
</protein>
<gene>
    <name evidence="1" type="ORF">DPMN_068310</name>
</gene>
<dbReference type="AlphaFoldDB" id="A0A9D3Z0Y2"/>
<dbReference type="Proteomes" id="UP000828390">
    <property type="component" value="Unassembled WGS sequence"/>
</dbReference>
<sequence>MLRSSNIGQHYSVLHDSELNIGSSNTTVAGALMYASERTVSWYLMKIQYVPDNCETDVNCIVRYDTDSGYVEFSTHDISLNQIYYICAHSNTTEVNRELFTEALQEISSCSNGFVLDSSPPTKGHVQVQNHKGFVTNPQHVLVTWDGFDENIDASIFGYPSKLLTFSVAIGTNYRFDFPTVYFAKIYWKI</sequence>